<proteinExistence type="predicted"/>
<organism evidence="1">
    <name type="scientific">viral metagenome</name>
    <dbReference type="NCBI Taxonomy" id="1070528"/>
    <lineage>
        <taxon>unclassified sequences</taxon>
        <taxon>metagenomes</taxon>
        <taxon>organismal metagenomes</taxon>
    </lineage>
</organism>
<dbReference type="InterPro" id="IPR043977">
    <property type="entry name" value="DUF5759"/>
</dbReference>
<accession>A0A6C0BIZ0</accession>
<name>A0A6C0BIZ0_9ZZZZ</name>
<dbReference type="EMBL" id="MN739162">
    <property type="protein sequence ID" value="QHS91674.1"/>
    <property type="molecule type" value="Genomic_DNA"/>
</dbReference>
<dbReference type="AlphaFoldDB" id="A0A6C0BIZ0"/>
<protein>
    <submittedName>
        <fullName evidence="1">Uncharacterized protein</fullName>
    </submittedName>
</protein>
<reference evidence="1" key="1">
    <citation type="journal article" date="2020" name="Nature">
        <title>Giant virus diversity and host interactions through global metagenomics.</title>
        <authorList>
            <person name="Schulz F."/>
            <person name="Roux S."/>
            <person name="Paez-Espino D."/>
            <person name="Jungbluth S."/>
            <person name="Walsh D.A."/>
            <person name="Denef V.J."/>
            <person name="McMahon K.D."/>
            <person name="Konstantinidis K.T."/>
            <person name="Eloe-Fadrosh E.A."/>
            <person name="Kyrpides N.C."/>
            <person name="Woyke T."/>
        </authorList>
    </citation>
    <scope>NUCLEOTIDE SEQUENCE</scope>
    <source>
        <strain evidence="1">GVMAG-M-3300013006-15</strain>
    </source>
</reference>
<evidence type="ECO:0000313" key="1">
    <source>
        <dbReference type="EMBL" id="QHS91674.1"/>
    </source>
</evidence>
<dbReference type="Pfam" id="PF19063">
    <property type="entry name" value="DUF5759"/>
    <property type="match status" value="1"/>
</dbReference>
<sequence length="180" mass="20785">MSGLNPPRLEASSLFTEENKKDQIRCETYNTILAQVHNRIRATNKLPGNGQQLIYLVPEFIPGVPRFDMKQCIIYLAYNLRSTGFFVTYTHPNALYISWKEQARNYRINESPYIKTLIDVTEQAIKRQQSQREQLMIVNDTANEKKIKPAIRKTSEYKAIGGMGQYVTQDDSTTKNVTFI</sequence>